<keyword evidence="4 6" id="KW-0472">Membrane</keyword>
<feature type="transmembrane region" description="Helical" evidence="6">
    <location>
        <begin position="43"/>
        <end position="62"/>
    </location>
</feature>
<evidence type="ECO:0000256" key="6">
    <source>
        <dbReference type="SAM" id="Phobius"/>
    </source>
</evidence>
<dbReference type="GO" id="GO:0004930">
    <property type="term" value="F:G protein-coupled receptor activity"/>
    <property type="evidence" value="ECO:0007669"/>
    <property type="project" value="InterPro"/>
</dbReference>
<evidence type="ECO:0000313" key="8">
    <source>
        <dbReference type="EnsemblMetazoa" id="CLYHEMP004715.1"/>
    </source>
</evidence>
<feature type="transmembrane region" description="Helical" evidence="6">
    <location>
        <begin position="74"/>
        <end position="97"/>
    </location>
</feature>
<keyword evidence="9" id="KW-1185">Reference proteome</keyword>
<dbReference type="Gene3D" id="1.20.1070.10">
    <property type="entry name" value="Rhodopsin 7-helix transmembrane proteins"/>
    <property type="match status" value="1"/>
</dbReference>
<name>A0A7M5U180_9CNID</name>
<feature type="transmembrane region" description="Helical" evidence="6">
    <location>
        <begin position="109"/>
        <end position="129"/>
    </location>
</feature>
<dbReference type="GO" id="GO:0007166">
    <property type="term" value="P:cell surface receptor signaling pathway"/>
    <property type="evidence" value="ECO:0007669"/>
    <property type="project" value="InterPro"/>
</dbReference>
<dbReference type="PROSITE" id="PS50261">
    <property type="entry name" value="G_PROTEIN_RECEP_F2_4"/>
    <property type="match status" value="1"/>
</dbReference>
<dbReference type="GeneID" id="136820833"/>
<proteinExistence type="predicted"/>
<evidence type="ECO:0000256" key="3">
    <source>
        <dbReference type="ARBA" id="ARBA00022989"/>
    </source>
</evidence>
<organism evidence="8 9">
    <name type="scientific">Clytia hemisphaerica</name>
    <dbReference type="NCBI Taxonomy" id="252671"/>
    <lineage>
        <taxon>Eukaryota</taxon>
        <taxon>Metazoa</taxon>
        <taxon>Cnidaria</taxon>
        <taxon>Hydrozoa</taxon>
        <taxon>Hydroidolina</taxon>
        <taxon>Leptothecata</taxon>
        <taxon>Obeliida</taxon>
        <taxon>Clytiidae</taxon>
        <taxon>Clytia</taxon>
    </lineage>
</organism>
<evidence type="ECO:0000256" key="1">
    <source>
        <dbReference type="ARBA" id="ARBA00004141"/>
    </source>
</evidence>
<dbReference type="Proteomes" id="UP000594262">
    <property type="component" value="Unplaced"/>
</dbReference>
<dbReference type="InterPro" id="IPR000832">
    <property type="entry name" value="GPCR_2_secretin-like"/>
</dbReference>
<feature type="transmembrane region" description="Helical" evidence="6">
    <location>
        <begin position="221"/>
        <end position="242"/>
    </location>
</feature>
<feature type="transmembrane region" description="Helical" evidence="6">
    <location>
        <begin position="190"/>
        <end position="215"/>
    </location>
</feature>
<dbReference type="RefSeq" id="XP_066933168.1">
    <property type="nucleotide sequence ID" value="XM_067077067.1"/>
</dbReference>
<dbReference type="OrthoDB" id="5967113at2759"/>
<dbReference type="GO" id="GO:0016020">
    <property type="term" value="C:membrane"/>
    <property type="evidence" value="ECO:0007669"/>
    <property type="project" value="UniProtKB-SubCell"/>
</dbReference>
<feature type="compositionally biased region" description="Polar residues" evidence="5">
    <location>
        <begin position="520"/>
        <end position="535"/>
    </location>
</feature>
<feature type="domain" description="G-protein coupled receptors family 2 profile 2" evidence="7">
    <location>
        <begin position="6"/>
        <end position="244"/>
    </location>
</feature>
<accession>A0A7M5U180</accession>
<feature type="compositionally biased region" description="Basic and acidic residues" evidence="5">
    <location>
        <begin position="539"/>
        <end position="556"/>
    </location>
</feature>
<keyword evidence="2 6" id="KW-0812">Transmembrane</keyword>
<evidence type="ECO:0000313" key="9">
    <source>
        <dbReference type="Proteomes" id="UP000594262"/>
    </source>
</evidence>
<feature type="transmembrane region" description="Helical" evidence="6">
    <location>
        <begin position="149"/>
        <end position="169"/>
    </location>
</feature>
<reference evidence="8" key="1">
    <citation type="submission" date="2021-01" db="UniProtKB">
        <authorList>
            <consortium name="EnsemblMetazoa"/>
        </authorList>
    </citation>
    <scope>IDENTIFICATION</scope>
</reference>
<evidence type="ECO:0000256" key="2">
    <source>
        <dbReference type="ARBA" id="ARBA00022692"/>
    </source>
</evidence>
<protein>
    <recommendedName>
        <fullName evidence="7">G-protein coupled receptors family 2 profile 2 domain-containing protein</fullName>
    </recommendedName>
</protein>
<feature type="compositionally biased region" description="Basic and acidic residues" evidence="5">
    <location>
        <begin position="447"/>
        <end position="459"/>
    </location>
</feature>
<evidence type="ECO:0000259" key="7">
    <source>
        <dbReference type="PROSITE" id="PS50261"/>
    </source>
</evidence>
<feature type="region of interest" description="Disordered" evidence="5">
    <location>
        <begin position="520"/>
        <end position="590"/>
    </location>
</feature>
<feature type="compositionally biased region" description="Polar residues" evidence="5">
    <location>
        <begin position="473"/>
        <end position="483"/>
    </location>
</feature>
<keyword evidence="3 6" id="KW-1133">Transmembrane helix</keyword>
<feature type="compositionally biased region" description="Polar residues" evidence="5">
    <location>
        <begin position="406"/>
        <end position="445"/>
    </location>
</feature>
<sequence length="590" mass="67254">MTTKFLTPLAVVGSSVSILFYFATFLVLLCHKQKNFLLRMKQYYGLTQCIANFIIVLGLKNFTENELCRFIVIIFQYIMISLFAWIAFDNYVLWLTLSKKCKDFLPVKVMFYVFAFPLPFLFISLMIGYLVEGTNLSLAYYNCWNSDHIIWLMIIPCVCLAAISMKFIISSNLYCNKKNKNDLQLASLRYFARTNIVMLVLQTMLWVCLVLTFWYPKEETFHSLFGVVTSLKSAITFFMYAITYVEMYKHNGYHDIQTEYYEDQNDDGAIKMDPLEHEVSNQNLKDVETEQTGRIEAVEFNGLGQQNNHHIHTPQKLTHDISPTTPQKDVVQPFETEASEGGPVKTTETPPPTPIEETVLVHHKPKNEDENQNHQDDEDSSTTNLVAMTTKDEDTFDSLKRGHGASVTSNSNINDTGSDAESKSVKSTNTDITDISVDKSNSTTPVRVEKGIEDEKPTQERPSPALSAGRENTFPSQTTISSKQETRPASRISNVSFTSQMGMNELESLFNNPDLLSQSNWKARSKSHASPNRMATETARQEVQQKKVETKTIIENKEDDSTEENKAKNNDTPSTKRSKKDSRNEFFDFN</sequence>
<evidence type="ECO:0000256" key="4">
    <source>
        <dbReference type="ARBA" id="ARBA00023136"/>
    </source>
</evidence>
<feature type="region of interest" description="Disordered" evidence="5">
    <location>
        <begin position="334"/>
        <end position="355"/>
    </location>
</feature>
<feature type="compositionally biased region" description="Basic and acidic residues" evidence="5">
    <location>
        <begin position="581"/>
        <end position="590"/>
    </location>
</feature>
<evidence type="ECO:0000256" key="5">
    <source>
        <dbReference type="SAM" id="MobiDB-lite"/>
    </source>
</evidence>
<feature type="region of interest" description="Disordered" evidence="5">
    <location>
        <begin position="392"/>
        <end position="496"/>
    </location>
</feature>
<dbReference type="EnsemblMetazoa" id="CLYHEMT004715.1">
    <property type="protein sequence ID" value="CLYHEMP004715.1"/>
    <property type="gene ID" value="CLYHEMG004715"/>
</dbReference>
<comment type="subcellular location">
    <subcellularLocation>
        <location evidence="1">Membrane</location>
        <topology evidence="1">Multi-pass membrane protein</topology>
    </subcellularLocation>
</comment>
<dbReference type="InterPro" id="IPR017981">
    <property type="entry name" value="GPCR_2-like_7TM"/>
</dbReference>
<dbReference type="AlphaFoldDB" id="A0A7M5U180"/>
<dbReference type="Pfam" id="PF00002">
    <property type="entry name" value="7tm_2"/>
    <property type="match status" value="1"/>
</dbReference>
<feature type="transmembrane region" description="Helical" evidence="6">
    <location>
        <begin position="6"/>
        <end position="31"/>
    </location>
</feature>